<gene>
    <name evidence="1" type="ORF">POL72_28555</name>
</gene>
<proteinExistence type="predicted"/>
<name>A0ABT5C5N8_9BACT</name>
<accession>A0ABT5C5N8</accession>
<evidence type="ECO:0000313" key="2">
    <source>
        <dbReference type="Proteomes" id="UP001217485"/>
    </source>
</evidence>
<keyword evidence="2" id="KW-1185">Reference proteome</keyword>
<sequence>MNTTLDLLDLDVSYAYTSAVRLLSLDRATPFWPDLGLRIDDVEAVKTAARRCVRAEIAIEALDDEERDYEGMIAVHIAAFLAEVERSQGTAAAAQIRAWIEERYFVLDRLPDWRTMWQVLVVWLSRRKEHRVARFGLPLDKIAKLLQIARAWAETEDALERRIDEAEALPLEGWDAEAYAAYRGDDSDLSPLTALSQHLSALEFERTWGAIRRLLGPAEMDALDRWGQAEVLAHMETISPHSARIPPESRSLS</sequence>
<comment type="caution">
    <text evidence="1">The sequence shown here is derived from an EMBL/GenBank/DDBJ whole genome shotgun (WGS) entry which is preliminary data.</text>
</comment>
<dbReference type="Proteomes" id="UP001217485">
    <property type="component" value="Unassembled WGS sequence"/>
</dbReference>
<evidence type="ECO:0000313" key="1">
    <source>
        <dbReference type="EMBL" id="MDC0681725.1"/>
    </source>
</evidence>
<protein>
    <submittedName>
        <fullName evidence="1">Uncharacterized protein</fullName>
    </submittedName>
</protein>
<organism evidence="1 2">
    <name type="scientific">Sorangium atrum</name>
    <dbReference type="NCBI Taxonomy" id="2995308"/>
    <lineage>
        <taxon>Bacteria</taxon>
        <taxon>Pseudomonadati</taxon>
        <taxon>Myxococcota</taxon>
        <taxon>Polyangia</taxon>
        <taxon>Polyangiales</taxon>
        <taxon>Polyangiaceae</taxon>
        <taxon>Sorangium</taxon>
    </lineage>
</organism>
<dbReference type="EMBL" id="JAQNDK010000003">
    <property type="protein sequence ID" value="MDC0681725.1"/>
    <property type="molecule type" value="Genomic_DNA"/>
</dbReference>
<dbReference type="RefSeq" id="WP_272099029.1">
    <property type="nucleotide sequence ID" value="NZ_JAQNDK010000003.1"/>
</dbReference>
<reference evidence="1 2" key="1">
    <citation type="submission" date="2023-01" db="EMBL/GenBank/DDBJ databases">
        <title>Minimal conservation of predation-associated metabolite biosynthetic gene clusters underscores biosynthetic potential of Myxococcota including descriptions for ten novel species: Archangium lansinium sp. nov., Myxococcus landrumus sp. nov., Nannocystis bai.</title>
        <authorList>
            <person name="Ahearne A."/>
            <person name="Stevens C."/>
            <person name="Dowd S."/>
        </authorList>
    </citation>
    <scope>NUCLEOTIDE SEQUENCE [LARGE SCALE GENOMIC DNA]</scope>
    <source>
        <strain evidence="1 2">WIWO2</strain>
    </source>
</reference>